<gene>
    <name evidence="1" type="ORF">DPMN_092648</name>
</gene>
<dbReference type="Proteomes" id="UP000828390">
    <property type="component" value="Unassembled WGS sequence"/>
</dbReference>
<evidence type="ECO:0000313" key="1">
    <source>
        <dbReference type="EMBL" id="KAH3850241.1"/>
    </source>
</evidence>
<evidence type="ECO:0000313" key="2">
    <source>
        <dbReference type="Proteomes" id="UP000828390"/>
    </source>
</evidence>
<reference evidence="1" key="1">
    <citation type="journal article" date="2019" name="bioRxiv">
        <title>The Genome of the Zebra Mussel, Dreissena polymorpha: A Resource for Invasive Species Research.</title>
        <authorList>
            <person name="McCartney M.A."/>
            <person name="Auch B."/>
            <person name="Kono T."/>
            <person name="Mallez S."/>
            <person name="Zhang Y."/>
            <person name="Obille A."/>
            <person name="Becker A."/>
            <person name="Abrahante J.E."/>
            <person name="Garbe J."/>
            <person name="Badalamenti J.P."/>
            <person name="Herman A."/>
            <person name="Mangelson H."/>
            <person name="Liachko I."/>
            <person name="Sullivan S."/>
            <person name="Sone E.D."/>
            <person name="Koren S."/>
            <person name="Silverstein K.A.T."/>
            <person name="Beckman K.B."/>
            <person name="Gohl D.M."/>
        </authorList>
    </citation>
    <scope>NUCLEOTIDE SEQUENCE</scope>
    <source>
        <strain evidence="1">Duluth1</strain>
        <tissue evidence="1">Whole animal</tissue>
    </source>
</reference>
<organism evidence="1 2">
    <name type="scientific">Dreissena polymorpha</name>
    <name type="common">Zebra mussel</name>
    <name type="synonym">Mytilus polymorpha</name>
    <dbReference type="NCBI Taxonomy" id="45954"/>
    <lineage>
        <taxon>Eukaryota</taxon>
        <taxon>Metazoa</taxon>
        <taxon>Spiralia</taxon>
        <taxon>Lophotrochozoa</taxon>
        <taxon>Mollusca</taxon>
        <taxon>Bivalvia</taxon>
        <taxon>Autobranchia</taxon>
        <taxon>Heteroconchia</taxon>
        <taxon>Euheterodonta</taxon>
        <taxon>Imparidentia</taxon>
        <taxon>Neoheterodontei</taxon>
        <taxon>Myida</taxon>
        <taxon>Dreissenoidea</taxon>
        <taxon>Dreissenidae</taxon>
        <taxon>Dreissena</taxon>
    </lineage>
</organism>
<keyword evidence="2" id="KW-1185">Reference proteome</keyword>
<proteinExistence type="predicted"/>
<name>A0A9D4L4C8_DREPO</name>
<protein>
    <submittedName>
        <fullName evidence="1">Uncharacterized protein</fullName>
    </submittedName>
</protein>
<dbReference type="AlphaFoldDB" id="A0A9D4L4C8"/>
<dbReference type="EMBL" id="JAIWYP010000003">
    <property type="protein sequence ID" value="KAH3850241.1"/>
    <property type="molecule type" value="Genomic_DNA"/>
</dbReference>
<sequence>MFSNGPEPFWNSSEESIELKFGKRKLSAIRIFYNCPEAKILLKQRVKISAAS</sequence>
<accession>A0A9D4L4C8</accession>
<reference evidence="1" key="2">
    <citation type="submission" date="2020-11" db="EMBL/GenBank/DDBJ databases">
        <authorList>
            <person name="McCartney M.A."/>
            <person name="Auch B."/>
            <person name="Kono T."/>
            <person name="Mallez S."/>
            <person name="Becker A."/>
            <person name="Gohl D.M."/>
            <person name="Silverstein K.A.T."/>
            <person name="Koren S."/>
            <person name="Bechman K.B."/>
            <person name="Herman A."/>
            <person name="Abrahante J.E."/>
            <person name="Garbe J."/>
        </authorList>
    </citation>
    <scope>NUCLEOTIDE SEQUENCE</scope>
    <source>
        <strain evidence="1">Duluth1</strain>
        <tissue evidence="1">Whole animal</tissue>
    </source>
</reference>
<comment type="caution">
    <text evidence="1">The sequence shown here is derived from an EMBL/GenBank/DDBJ whole genome shotgun (WGS) entry which is preliminary data.</text>
</comment>